<keyword evidence="2" id="KW-1185">Reference proteome</keyword>
<accession>A0AAU9KC88</accession>
<protein>
    <submittedName>
        <fullName evidence="1">Uncharacterized protein</fullName>
    </submittedName>
</protein>
<dbReference type="EMBL" id="CAJZBQ010000060">
    <property type="protein sequence ID" value="CAG9334874.1"/>
    <property type="molecule type" value="Genomic_DNA"/>
</dbReference>
<evidence type="ECO:0000313" key="1">
    <source>
        <dbReference type="EMBL" id="CAG9334874.1"/>
    </source>
</evidence>
<gene>
    <name evidence="1" type="ORF">BSTOLATCC_MIC62459</name>
</gene>
<sequence>MEHEREQYNMIIEDQRDVTIKVLFLSNIVRKYAAFKRKSPPRRKALQLTLKIFRDSKTNDYVQFSPSSASTLCEKEDAESFIIEPSTTMHSKQFTSIRSFTSIEDQWFGRNKTYTNEEYEIIRQNFFHLYFTHKPLQGSRIYKNNPEVHISNVIQHFLDCYITTHHLLNVLLAPLKGREWVDLRNFVHSLEALQQAVFDKSSFFYKEPGHDIKRKLTMQKLLFFFKMVEIFNEGELGRPQLQNVMSMALKKKKKSSEKLKLADWTLEKAKALSGKRREYITFDEFFKILKN</sequence>
<name>A0AAU9KC88_9CILI</name>
<reference evidence="1" key="1">
    <citation type="submission" date="2021-09" db="EMBL/GenBank/DDBJ databases">
        <authorList>
            <consortium name="AG Swart"/>
            <person name="Singh M."/>
            <person name="Singh A."/>
            <person name="Seah K."/>
            <person name="Emmerich C."/>
        </authorList>
    </citation>
    <scope>NUCLEOTIDE SEQUENCE</scope>
    <source>
        <strain evidence="1">ATCC30299</strain>
    </source>
</reference>
<proteinExistence type="predicted"/>
<organism evidence="1 2">
    <name type="scientific">Blepharisma stoltei</name>
    <dbReference type="NCBI Taxonomy" id="1481888"/>
    <lineage>
        <taxon>Eukaryota</taxon>
        <taxon>Sar</taxon>
        <taxon>Alveolata</taxon>
        <taxon>Ciliophora</taxon>
        <taxon>Postciliodesmatophora</taxon>
        <taxon>Heterotrichea</taxon>
        <taxon>Heterotrichida</taxon>
        <taxon>Blepharismidae</taxon>
        <taxon>Blepharisma</taxon>
    </lineage>
</organism>
<comment type="caution">
    <text evidence="1">The sequence shown here is derived from an EMBL/GenBank/DDBJ whole genome shotgun (WGS) entry which is preliminary data.</text>
</comment>
<dbReference type="Proteomes" id="UP001162131">
    <property type="component" value="Unassembled WGS sequence"/>
</dbReference>
<evidence type="ECO:0000313" key="2">
    <source>
        <dbReference type="Proteomes" id="UP001162131"/>
    </source>
</evidence>
<dbReference type="AlphaFoldDB" id="A0AAU9KC88"/>